<name>A0A8T5UYW8_9EURY</name>
<proteinExistence type="predicted"/>
<reference evidence="2" key="1">
    <citation type="journal article" date="2022" name="Microbiol. Resour. Announc.">
        <title>Draft Genome Sequence of a Methanogenic Archaeon from West Spitsbergen Permafrost.</title>
        <authorList>
            <person name="Trubitsyn V."/>
            <person name="Rivkina E."/>
            <person name="Shcherbakova V."/>
        </authorList>
    </citation>
    <scope>NUCLEOTIDE SEQUENCE [LARGE SCALE GENOMIC DNA]</scope>
    <source>
        <strain evidence="2">VT</strain>
    </source>
</reference>
<sequence>MEEINMNLINEFVEYAKDRIAEDNCSEHFISTKKKFKSKGLLVEVNVY</sequence>
<keyword evidence="2" id="KW-1185">Reference proteome</keyword>
<evidence type="ECO:0000313" key="1">
    <source>
        <dbReference type="EMBL" id="MBZ2166360.1"/>
    </source>
</evidence>
<comment type="caution">
    <text evidence="1">The sequence shown here is derived from an EMBL/GenBank/DDBJ whole genome shotgun (WGS) entry which is preliminary data.</text>
</comment>
<evidence type="ECO:0000313" key="2">
    <source>
        <dbReference type="Proteomes" id="UP000825933"/>
    </source>
</evidence>
<gene>
    <name evidence="1" type="ORF">K8N75_09955</name>
</gene>
<dbReference type="RefSeq" id="WP_223791912.1">
    <property type="nucleotide sequence ID" value="NZ_JAIOUQ010000011.1"/>
</dbReference>
<protein>
    <submittedName>
        <fullName evidence="1">Uncharacterized protein</fullName>
    </submittedName>
</protein>
<dbReference type="Proteomes" id="UP000825933">
    <property type="component" value="Unassembled WGS sequence"/>
</dbReference>
<dbReference type="EMBL" id="JAIOUQ010000011">
    <property type="protein sequence ID" value="MBZ2166360.1"/>
    <property type="molecule type" value="Genomic_DNA"/>
</dbReference>
<dbReference type="AlphaFoldDB" id="A0A8T5UYW8"/>
<organism evidence="1 2">
    <name type="scientific">Methanobacterium spitsbergense</name>
    <dbReference type="NCBI Taxonomy" id="2874285"/>
    <lineage>
        <taxon>Archaea</taxon>
        <taxon>Methanobacteriati</taxon>
        <taxon>Methanobacteriota</taxon>
        <taxon>Methanomada group</taxon>
        <taxon>Methanobacteria</taxon>
        <taxon>Methanobacteriales</taxon>
        <taxon>Methanobacteriaceae</taxon>
        <taxon>Methanobacterium</taxon>
    </lineage>
</organism>
<accession>A0A8T5UYW8</accession>